<dbReference type="PANTHER" id="PTHR21013">
    <property type="entry name" value="ATP SYNTHASE MITOCHONDRIAL F1 COMPLEX ASSEMBLY FACTOR 2/ATP12 PROTEIN, MITOCHONDRIAL PRECURSOR"/>
    <property type="match status" value="1"/>
</dbReference>
<dbReference type="InterPro" id="IPR011419">
    <property type="entry name" value="ATP12_ATP_synth-F1-assembly"/>
</dbReference>
<evidence type="ECO:0000256" key="1">
    <source>
        <dbReference type="ARBA" id="ARBA00008231"/>
    </source>
</evidence>
<dbReference type="KEGG" id="hat:RC74_04100"/>
<dbReference type="PANTHER" id="PTHR21013:SF10">
    <property type="entry name" value="ATP SYNTHASE MITOCHONDRIAL F1 COMPLEX ASSEMBLY FACTOR 2"/>
    <property type="match status" value="1"/>
</dbReference>
<dbReference type="Gene3D" id="3.30.2180.10">
    <property type="entry name" value="ATP12-like"/>
    <property type="match status" value="1"/>
</dbReference>
<dbReference type="GO" id="GO:0043461">
    <property type="term" value="P:proton-transporting ATP synthase complex assembly"/>
    <property type="evidence" value="ECO:0007669"/>
    <property type="project" value="InterPro"/>
</dbReference>
<dbReference type="Pfam" id="PF07542">
    <property type="entry name" value="ATP12"/>
    <property type="match status" value="1"/>
</dbReference>
<dbReference type="SUPFAM" id="SSF160909">
    <property type="entry name" value="ATP12-like"/>
    <property type="match status" value="1"/>
</dbReference>
<dbReference type="STRING" id="1579316.RC74_04100"/>
<dbReference type="OrthoDB" id="9797825at2"/>
<accession>A0A126UWZ6</accession>
<sequence length="238" mass="26446">MTSWATKKFWKNAEVAATEGGFEVLLDGRKLRTPSKAALVIPTLEIAQKVAREWQSQDTKIDPVTMPVTRMANSAIDKVAHQFDAVADMLASYGETDLLCYRAAFPIELVEKQHAVWTPFLLWAETTFDAPLVLGEGIMHVAQPAASIEKLRAPVFALNTFELVAFHDLVAISGSLVLGLAALHAFKSPEDIWQASRLDENWQESQWGQDDEATELAAKKRQAFFEAIEFYQGLQVAP</sequence>
<dbReference type="RefSeq" id="WP_039004051.1">
    <property type="nucleotide sequence ID" value="NZ_CP014327.1"/>
</dbReference>
<evidence type="ECO:0000256" key="2">
    <source>
        <dbReference type="ARBA" id="ARBA00022946"/>
    </source>
</evidence>
<reference evidence="4 5" key="1">
    <citation type="submission" date="2016-02" db="EMBL/GenBank/DDBJ databases">
        <title>Complete genome sequence of Halocynthiibacter arcticus PAMC 20958t from arctic marine sediment.</title>
        <authorList>
            <person name="Lee Y.M."/>
            <person name="Baek K."/>
            <person name="Lee H.K."/>
            <person name="Shin S.C."/>
        </authorList>
    </citation>
    <scope>NUCLEOTIDE SEQUENCE [LARGE SCALE GENOMIC DNA]</scope>
    <source>
        <strain evidence="4">PAMC 20958</strain>
    </source>
</reference>
<keyword evidence="3" id="KW-0143">Chaperone</keyword>
<dbReference type="Gene3D" id="1.10.3580.10">
    <property type="entry name" value="ATP12 ATPase"/>
    <property type="match status" value="1"/>
</dbReference>
<evidence type="ECO:0000313" key="5">
    <source>
        <dbReference type="Proteomes" id="UP000070371"/>
    </source>
</evidence>
<dbReference type="InterPro" id="IPR023335">
    <property type="entry name" value="ATP12_ortho_dom_sf"/>
</dbReference>
<keyword evidence="5" id="KW-1185">Reference proteome</keyword>
<comment type="similarity">
    <text evidence="1">Belongs to the ATP12 family.</text>
</comment>
<evidence type="ECO:0000313" key="4">
    <source>
        <dbReference type="EMBL" id="AML50560.1"/>
    </source>
</evidence>
<keyword evidence="2" id="KW-0809">Transit peptide</keyword>
<dbReference type="EMBL" id="CP014327">
    <property type="protein sequence ID" value="AML50560.1"/>
    <property type="molecule type" value="Genomic_DNA"/>
</dbReference>
<dbReference type="Proteomes" id="UP000070371">
    <property type="component" value="Chromosome"/>
</dbReference>
<proteinExistence type="inferred from homology"/>
<evidence type="ECO:0000256" key="3">
    <source>
        <dbReference type="ARBA" id="ARBA00023186"/>
    </source>
</evidence>
<gene>
    <name evidence="4" type="ORF">RC74_04100</name>
</gene>
<protein>
    <submittedName>
        <fullName evidence="4">ATPase</fullName>
    </submittedName>
</protein>
<dbReference type="AlphaFoldDB" id="A0A126UWZ6"/>
<dbReference type="InterPro" id="IPR042272">
    <property type="entry name" value="ATP12_ATP_synth-F1-assembly_N"/>
</dbReference>
<organism evidence="4 5">
    <name type="scientific">Falsihalocynthiibacter arcticus</name>
    <dbReference type="NCBI Taxonomy" id="1579316"/>
    <lineage>
        <taxon>Bacteria</taxon>
        <taxon>Pseudomonadati</taxon>
        <taxon>Pseudomonadota</taxon>
        <taxon>Alphaproteobacteria</taxon>
        <taxon>Rhodobacterales</taxon>
        <taxon>Roseobacteraceae</taxon>
        <taxon>Falsihalocynthiibacter</taxon>
    </lineage>
</organism>
<name>A0A126UWZ6_9RHOB</name>